<evidence type="ECO:0000313" key="1">
    <source>
        <dbReference type="EMBL" id="MBW0500937.1"/>
    </source>
</evidence>
<reference evidence="1" key="1">
    <citation type="submission" date="2021-03" db="EMBL/GenBank/DDBJ databases">
        <title>Draft genome sequence of rust myrtle Austropuccinia psidii MF-1, a brazilian biotype.</title>
        <authorList>
            <person name="Quecine M.C."/>
            <person name="Pachon D.M.R."/>
            <person name="Bonatelli M.L."/>
            <person name="Correr F.H."/>
            <person name="Franceschini L.M."/>
            <person name="Leite T.F."/>
            <person name="Margarido G.R.A."/>
            <person name="Almeida C.A."/>
            <person name="Ferrarezi J.A."/>
            <person name="Labate C.A."/>
        </authorList>
    </citation>
    <scope>NUCLEOTIDE SEQUENCE</scope>
    <source>
        <strain evidence="1">MF-1</strain>
    </source>
</reference>
<protein>
    <submittedName>
        <fullName evidence="1">Uncharacterized protein</fullName>
    </submittedName>
</protein>
<gene>
    <name evidence="1" type="ORF">O181_040652</name>
</gene>
<dbReference type="Proteomes" id="UP000765509">
    <property type="component" value="Unassembled WGS sequence"/>
</dbReference>
<name>A0A9Q3HE38_9BASI</name>
<dbReference type="AlphaFoldDB" id="A0A9Q3HE38"/>
<keyword evidence="2" id="KW-1185">Reference proteome</keyword>
<evidence type="ECO:0000313" key="2">
    <source>
        <dbReference type="Proteomes" id="UP000765509"/>
    </source>
</evidence>
<sequence length="98" mass="10518">MRFQGGSLVPHRIPGASHFKELHAQRESFEAIGEAPTRFGCIICGQLLEKSLGLVASQQIPAEPHHVIEGCLALGEGGIVFSEVTEEILGRGELQSRG</sequence>
<accession>A0A9Q3HE38</accession>
<organism evidence="1 2">
    <name type="scientific">Austropuccinia psidii MF-1</name>
    <dbReference type="NCBI Taxonomy" id="1389203"/>
    <lineage>
        <taxon>Eukaryota</taxon>
        <taxon>Fungi</taxon>
        <taxon>Dikarya</taxon>
        <taxon>Basidiomycota</taxon>
        <taxon>Pucciniomycotina</taxon>
        <taxon>Pucciniomycetes</taxon>
        <taxon>Pucciniales</taxon>
        <taxon>Sphaerophragmiaceae</taxon>
        <taxon>Austropuccinia</taxon>
    </lineage>
</organism>
<comment type="caution">
    <text evidence="1">The sequence shown here is derived from an EMBL/GenBank/DDBJ whole genome shotgun (WGS) entry which is preliminary data.</text>
</comment>
<proteinExistence type="predicted"/>
<dbReference type="EMBL" id="AVOT02016067">
    <property type="protein sequence ID" value="MBW0500937.1"/>
    <property type="molecule type" value="Genomic_DNA"/>
</dbReference>